<evidence type="ECO:0000256" key="7">
    <source>
        <dbReference type="PIRSR" id="PIRSR016262-1"/>
    </source>
</evidence>
<dbReference type="NCBIfam" id="NF010925">
    <property type="entry name" value="PRK14345.1"/>
    <property type="match status" value="1"/>
</dbReference>
<feature type="region of interest" description="Disordered" evidence="10">
    <location>
        <begin position="223"/>
        <end position="245"/>
    </location>
</feature>
<dbReference type="CDD" id="cd16444">
    <property type="entry name" value="LipB"/>
    <property type="match status" value="1"/>
</dbReference>
<sequence>MGATPDFLDLDPGNRQTDYLQAWELQRAIHAEVVAGDRPDTVLLLEHADVFTAGKRTEPQDRPVDSAPVIDVDRGGRITWHGRGQLVAYPIVKLPDAVKVVDYVRRLEEAMIRTFADLGLTGTGRVDGRSGVWLPLDDQRPERKIAAIGIRVASGVTMHGIAMNITNSLDSFNKIVPCGISDAGVATFEHETGRSPALSEVSAALQPRLAELLGWQPYERSADIPRPALAGPAPSGSGPSGSGLG</sequence>
<comment type="function">
    <text evidence="4 5 6">Catalyzes the transfer of endogenously produced octanoic acid from octanoyl-acyl-carrier-protein onto the lipoyl domains of lipoate-dependent enzymes. Lipoyl-ACP can also act as a substrate although octanoyl-ACP is likely to be the physiological substrate.</text>
</comment>
<keyword evidence="2 5" id="KW-0808">Transferase</keyword>
<keyword evidence="13" id="KW-1185">Reference proteome</keyword>
<evidence type="ECO:0000256" key="3">
    <source>
        <dbReference type="ARBA" id="ARBA00023315"/>
    </source>
</evidence>
<comment type="catalytic activity">
    <reaction evidence="5 6">
        <text>octanoyl-[ACP] + L-lysyl-[protein] = N(6)-octanoyl-L-lysyl-[protein] + holo-[ACP] + H(+)</text>
        <dbReference type="Rhea" id="RHEA:17665"/>
        <dbReference type="Rhea" id="RHEA-COMP:9636"/>
        <dbReference type="Rhea" id="RHEA-COMP:9685"/>
        <dbReference type="Rhea" id="RHEA-COMP:9752"/>
        <dbReference type="Rhea" id="RHEA-COMP:9928"/>
        <dbReference type="ChEBI" id="CHEBI:15378"/>
        <dbReference type="ChEBI" id="CHEBI:29969"/>
        <dbReference type="ChEBI" id="CHEBI:64479"/>
        <dbReference type="ChEBI" id="CHEBI:78463"/>
        <dbReference type="ChEBI" id="CHEBI:78809"/>
        <dbReference type="EC" id="2.3.1.181"/>
    </reaction>
</comment>
<dbReference type="SUPFAM" id="SSF55681">
    <property type="entry name" value="Class II aaRS and biotin synthetases"/>
    <property type="match status" value="1"/>
</dbReference>
<feature type="binding site" evidence="5 8">
    <location>
        <begin position="147"/>
        <end position="149"/>
    </location>
    <ligand>
        <name>substrate</name>
    </ligand>
</feature>
<accession>A0A917VZG2</accession>
<dbReference type="GO" id="GO:0033819">
    <property type="term" value="F:lipoyl(octanoyl) transferase activity"/>
    <property type="evidence" value="ECO:0007669"/>
    <property type="project" value="UniProtKB-EC"/>
</dbReference>
<comment type="miscellaneous">
    <text evidence="5">In the reaction, the free carboxyl group of octanoic acid is attached via an amide linkage to the epsilon-amino group of a specific lysine residue of lipoyl domains of lipoate-dependent enzymes.</text>
</comment>
<dbReference type="InterPro" id="IPR020605">
    <property type="entry name" value="Octanoyltransferase_CS"/>
</dbReference>
<dbReference type="PIRSF" id="PIRSF016262">
    <property type="entry name" value="LPLase"/>
    <property type="match status" value="1"/>
</dbReference>
<evidence type="ECO:0000256" key="2">
    <source>
        <dbReference type="ARBA" id="ARBA00022679"/>
    </source>
</evidence>
<dbReference type="NCBIfam" id="TIGR00214">
    <property type="entry name" value="lipB"/>
    <property type="match status" value="1"/>
</dbReference>
<dbReference type="Gene3D" id="3.30.930.10">
    <property type="entry name" value="Bira Bifunctional Protein, Domain 2"/>
    <property type="match status" value="1"/>
</dbReference>
<evidence type="ECO:0000313" key="13">
    <source>
        <dbReference type="Proteomes" id="UP000613840"/>
    </source>
</evidence>
<reference evidence="12" key="1">
    <citation type="journal article" date="2014" name="Int. J. Syst. Evol. Microbiol.">
        <title>Complete genome sequence of Corynebacterium casei LMG S-19264T (=DSM 44701T), isolated from a smear-ripened cheese.</title>
        <authorList>
            <consortium name="US DOE Joint Genome Institute (JGI-PGF)"/>
            <person name="Walter F."/>
            <person name="Albersmeier A."/>
            <person name="Kalinowski J."/>
            <person name="Ruckert C."/>
        </authorList>
    </citation>
    <scope>NUCLEOTIDE SEQUENCE</scope>
    <source>
        <strain evidence="12">CGMCC 4.7306</strain>
    </source>
</reference>
<evidence type="ECO:0000256" key="5">
    <source>
        <dbReference type="HAMAP-Rule" id="MF_00013"/>
    </source>
</evidence>
<feature type="compositionally biased region" description="Low complexity" evidence="10">
    <location>
        <begin position="227"/>
        <end position="237"/>
    </location>
</feature>
<comment type="subcellular location">
    <subcellularLocation>
        <location evidence="5">Cytoplasm</location>
    </subcellularLocation>
</comment>
<comment type="caution">
    <text evidence="12">The sequence shown here is derived from an EMBL/GenBank/DDBJ whole genome shotgun (WGS) entry which is preliminary data.</text>
</comment>
<keyword evidence="5" id="KW-0963">Cytoplasm</keyword>
<dbReference type="GO" id="GO:0009249">
    <property type="term" value="P:protein lipoylation"/>
    <property type="evidence" value="ECO:0007669"/>
    <property type="project" value="InterPro"/>
</dbReference>
<dbReference type="PANTHER" id="PTHR10993:SF7">
    <property type="entry name" value="LIPOYLTRANSFERASE 2, MITOCHONDRIAL-RELATED"/>
    <property type="match status" value="1"/>
</dbReference>
<feature type="domain" description="BPL/LPL catalytic" evidence="11">
    <location>
        <begin position="36"/>
        <end position="217"/>
    </location>
</feature>
<evidence type="ECO:0000256" key="1">
    <source>
        <dbReference type="ARBA" id="ARBA00004821"/>
    </source>
</evidence>
<evidence type="ECO:0000313" key="12">
    <source>
        <dbReference type="EMBL" id="GGL48039.1"/>
    </source>
</evidence>
<protein>
    <recommendedName>
        <fullName evidence="5 6">Octanoyltransferase</fullName>
        <ecNumber evidence="5 6">2.3.1.181</ecNumber>
    </recommendedName>
    <alternativeName>
        <fullName evidence="5">Lipoate-protein ligase B</fullName>
    </alternativeName>
    <alternativeName>
        <fullName evidence="5">Lipoyl/octanoyl transferase</fullName>
    </alternativeName>
    <alternativeName>
        <fullName evidence="5">Octanoyl-[acyl-carrier-protein]-protein N-octanoyltransferase</fullName>
    </alternativeName>
</protein>
<evidence type="ECO:0000256" key="8">
    <source>
        <dbReference type="PIRSR" id="PIRSR016262-2"/>
    </source>
</evidence>
<gene>
    <name evidence="5 12" type="primary">lipB</name>
    <name evidence="12" type="ORF">GCM10011575_02410</name>
</gene>
<dbReference type="GO" id="GO:0005737">
    <property type="term" value="C:cytoplasm"/>
    <property type="evidence" value="ECO:0007669"/>
    <property type="project" value="UniProtKB-SubCell"/>
</dbReference>
<feature type="binding site" evidence="5 8">
    <location>
        <begin position="160"/>
        <end position="162"/>
    </location>
    <ligand>
        <name>substrate</name>
    </ligand>
</feature>
<dbReference type="RefSeq" id="WP_188893347.1">
    <property type="nucleotide sequence ID" value="NZ_BMMZ01000001.1"/>
</dbReference>
<dbReference type="EC" id="2.3.1.181" evidence="5 6"/>
<dbReference type="PROSITE" id="PS01313">
    <property type="entry name" value="LIPB"/>
    <property type="match status" value="1"/>
</dbReference>
<dbReference type="InterPro" id="IPR045864">
    <property type="entry name" value="aa-tRNA-synth_II/BPL/LPL"/>
</dbReference>
<dbReference type="Pfam" id="PF21948">
    <property type="entry name" value="LplA-B_cat"/>
    <property type="match status" value="1"/>
</dbReference>
<dbReference type="PROSITE" id="PS51733">
    <property type="entry name" value="BPL_LPL_CATALYTIC"/>
    <property type="match status" value="1"/>
</dbReference>
<keyword evidence="3 5" id="KW-0012">Acyltransferase</keyword>
<reference evidence="12" key="2">
    <citation type="submission" date="2020-09" db="EMBL/GenBank/DDBJ databases">
        <authorList>
            <person name="Sun Q."/>
            <person name="Zhou Y."/>
        </authorList>
    </citation>
    <scope>NUCLEOTIDE SEQUENCE</scope>
    <source>
        <strain evidence="12">CGMCC 4.7306</strain>
    </source>
</reference>
<dbReference type="HAMAP" id="MF_00013">
    <property type="entry name" value="LipB"/>
    <property type="match status" value="1"/>
</dbReference>
<feature type="active site" description="Acyl-thioester intermediate" evidence="5 7">
    <location>
        <position position="178"/>
    </location>
</feature>
<evidence type="ECO:0000256" key="6">
    <source>
        <dbReference type="PIRNR" id="PIRNR016262"/>
    </source>
</evidence>
<dbReference type="EMBL" id="BMMZ01000001">
    <property type="protein sequence ID" value="GGL48039.1"/>
    <property type="molecule type" value="Genomic_DNA"/>
</dbReference>
<evidence type="ECO:0000256" key="4">
    <source>
        <dbReference type="ARBA" id="ARBA00024732"/>
    </source>
</evidence>
<name>A0A917VZG2_9ACTN</name>
<dbReference type="AlphaFoldDB" id="A0A917VZG2"/>
<dbReference type="InterPro" id="IPR000544">
    <property type="entry name" value="Octanoyltransferase"/>
</dbReference>
<evidence type="ECO:0000256" key="9">
    <source>
        <dbReference type="PIRSR" id="PIRSR016262-3"/>
    </source>
</evidence>
<evidence type="ECO:0000256" key="10">
    <source>
        <dbReference type="SAM" id="MobiDB-lite"/>
    </source>
</evidence>
<comment type="similarity">
    <text evidence="5 6">Belongs to the LipB family.</text>
</comment>
<evidence type="ECO:0000259" key="11">
    <source>
        <dbReference type="PROSITE" id="PS51733"/>
    </source>
</evidence>
<dbReference type="PANTHER" id="PTHR10993">
    <property type="entry name" value="OCTANOYLTRANSFERASE"/>
    <property type="match status" value="1"/>
</dbReference>
<dbReference type="InterPro" id="IPR004143">
    <property type="entry name" value="BPL_LPL_catalytic"/>
</dbReference>
<feature type="binding site" evidence="5 8">
    <location>
        <begin position="74"/>
        <end position="81"/>
    </location>
    <ligand>
        <name>substrate</name>
    </ligand>
</feature>
<feature type="site" description="Lowers pKa of active site Cys" evidence="5 9">
    <location>
        <position position="144"/>
    </location>
</feature>
<dbReference type="Proteomes" id="UP000613840">
    <property type="component" value="Unassembled WGS sequence"/>
</dbReference>
<organism evidence="12 13">
    <name type="scientific">Microlunatus endophyticus</name>
    <dbReference type="NCBI Taxonomy" id="1716077"/>
    <lineage>
        <taxon>Bacteria</taxon>
        <taxon>Bacillati</taxon>
        <taxon>Actinomycetota</taxon>
        <taxon>Actinomycetes</taxon>
        <taxon>Propionibacteriales</taxon>
        <taxon>Propionibacteriaceae</taxon>
        <taxon>Microlunatus</taxon>
    </lineage>
</organism>
<comment type="pathway">
    <text evidence="1 5 6">Protein modification; protein lipoylation via endogenous pathway; protein N(6)-(lipoyl)lysine from octanoyl-[acyl-carrier-protein]: step 1/2.</text>
</comment>
<proteinExistence type="inferred from homology"/>